<organism evidence="1">
    <name type="scientific">viral metagenome</name>
    <dbReference type="NCBI Taxonomy" id="1070528"/>
    <lineage>
        <taxon>unclassified sequences</taxon>
        <taxon>metagenomes</taxon>
        <taxon>organismal metagenomes</taxon>
    </lineage>
</organism>
<accession>A0A6C0J0Q0</accession>
<protein>
    <submittedName>
        <fullName evidence="1">Uncharacterized protein</fullName>
    </submittedName>
</protein>
<name>A0A6C0J0Q0_9ZZZZ</name>
<dbReference type="AlphaFoldDB" id="A0A6C0J0Q0"/>
<proteinExistence type="predicted"/>
<reference evidence="1" key="1">
    <citation type="journal article" date="2020" name="Nature">
        <title>Giant virus diversity and host interactions through global metagenomics.</title>
        <authorList>
            <person name="Schulz F."/>
            <person name="Roux S."/>
            <person name="Paez-Espino D."/>
            <person name="Jungbluth S."/>
            <person name="Walsh D.A."/>
            <person name="Denef V.J."/>
            <person name="McMahon K.D."/>
            <person name="Konstantinidis K.T."/>
            <person name="Eloe-Fadrosh E.A."/>
            <person name="Kyrpides N.C."/>
            <person name="Woyke T."/>
        </authorList>
    </citation>
    <scope>NUCLEOTIDE SEQUENCE</scope>
    <source>
        <strain evidence="1">GVMAG-M-3300025652-16</strain>
    </source>
</reference>
<dbReference type="EMBL" id="MN740292">
    <property type="protein sequence ID" value="QHT98370.1"/>
    <property type="molecule type" value="Genomic_DNA"/>
</dbReference>
<sequence>MQKGVDNEISYVDDDPFLKAELIERFMKTHDRIIFVDFGVALDDASVAECFEKHEKVGMVVFPGVKDGIDWGLFKHKIKSGSSEPVEQMGLNFDTDVSMKISNDIYRVKSTKAKAWFMNTKNTIKSIKDKKSGKWVVNPKMFEKFIDQGVRIYAFTAAKLTLTYTHECISNILNAAGVRVD</sequence>
<evidence type="ECO:0000313" key="1">
    <source>
        <dbReference type="EMBL" id="QHT98370.1"/>
    </source>
</evidence>